<accession>A0A219B867</accession>
<evidence type="ECO:0000313" key="1">
    <source>
        <dbReference type="EMBL" id="OWV34353.1"/>
    </source>
</evidence>
<name>A0A219B867_9SPHN</name>
<dbReference type="OrthoDB" id="2974768at2"/>
<evidence type="ECO:0000313" key="2">
    <source>
        <dbReference type="Proteomes" id="UP000198462"/>
    </source>
</evidence>
<reference evidence="2" key="1">
    <citation type="submission" date="2017-05" db="EMBL/GenBank/DDBJ databases">
        <authorList>
            <person name="Lin X."/>
        </authorList>
    </citation>
    <scope>NUCLEOTIDE SEQUENCE [LARGE SCALE GENOMIC DNA]</scope>
    <source>
        <strain evidence="2">JLT2012</strain>
    </source>
</reference>
<dbReference type="EMBL" id="NFZT01000001">
    <property type="protein sequence ID" value="OWV34353.1"/>
    <property type="molecule type" value="Genomic_DNA"/>
</dbReference>
<organism evidence="1 2">
    <name type="scientific">Pacificimonas flava</name>
    <dbReference type="NCBI Taxonomy" id="1234595"/>
    <lineage>
        <taxon>Bacteria</taxon>
        <taxon>Pseudomonadati</taxon>
        <taxon>Pseudomonadota</taxon>
        <taxon>Alphaproteobacteria</taxon>
        <taxon>Sphingomonadales</taxon>
        <taxon>Sphingosinicellaceae</taxon>
        <taxon>Pacificimonas</taxon>
    </lineage>
</organism>
<keyword evidence="2" id="KW-1185">Reference proteome</keyword>
<comment type="caution">
    <text evidence="1">The sequence shown here is derived from an EMBL/GenBank/DDBJ whole genome shotgun (WGS) entry which is preliminary data.</text>
</comment>
<gene>
    <name evidence="1" type="ORF">B5C34_13395</name>
</gene>
<dbReference type="RefSeq" id="WP_088713052.1">
    <property type="nucleotide sequence ID" value="NZ_NFZT01000001.1"/>
</dbReference>
<dbReference type="AlphaFoldDB" id="A0A219B867"/>
<dbReference type="Proteomes" id="UP000198462">
    <property type="component" value="Unassembled WGS sequence"/>
</dbReference>
<proteinExistence type="predicted"/>
<sequence>MDSGAHEPDSPYWLAATRAEAELILGDVDRARGLLEEAVSDQPRAWEDHAITLRQFALLLSETGEDSDWLDTLRPPPVLYFGGIMGLAPGDSGAEAEIAEALARIAPGCGYGALAAGTDILCAEGLSRRQADVNLVLPADREEFFRRSVEPAGQDWSDRFAREYERAASVRVVPEADAVDSCSIEMAASLAMGLALSRADQLQTRAVALWVREPAAEASSMQAWSLWREKGHEVVEVFCERTAERRDLRRERAVQTVCVSLASGEEGLRGFADVPAALSEARKLDRCVLDFAAVREGNEPADVAESALRSAPPNGIFATEAAMAVARLHAPDLSSELAGAVRTVAGEVDLYRLWFGQAAV</sequence>
<protein>
    <submittedName>
        <fullName evidence="1">Uncharacterized protein</fullName>
    </submittedName>
</protein>